<evidence type="ECO:0000313" key="5">
    <source>
        <dbReference type="EMBL" id="PNF31135.1"/>
    </source>
</evidence>
<dbReference type="STRING" id="105785.A0A2J7QRD9"/>
<sequence length="357" mass="40023">MWPLVLTLVVATTGAYGAEVCPGLKTMYLPPQCINDRDKCPQNSTLEPASKVCNMCDGCTAYIQKDGECEPTSGISCKPGYECDEQELKCVAKSCSCQYKADNSYYKSWTPRCDGFDYAPVQCKGEKPTGRCFCFDKKGNRIFGEQLWANAENMTCACSRQVQELQDQGRKDVTLHCNEQGNYEELQCDDGLCWCAEEKTGKPISQILPENMMIMLPCYDKLNVGSAYLRQCESLLIAQKKIEIEMAAHNSRNPNFPYVNCELDGSYGAVQQDGNQMYCAWKDKSRIEGYAAELRDMANMNCRCARDKKMYGNLIQHICLGNGNYNHEQYTNNGTRYCVDADGFLDDNACPDSSVSC</sequence>
<reference evidence="5 6" key="1">
    <citation type="submission" date="2017-12" db="EMBL/GenBank/DDBJ databases">
        <title>Hemimetabolous genomes reveal molecular basis of termite eusociality.</title>
        <authorList>
            <person name="Harrison M.C."/>
            <person name="Jongepier E."/>
            <person name="Robertson H.M."/>
            <person name="Arning N."/>
            <person name="Bitard-Feildel T."/>
            <person name="Chao H."/>
            <person name="Childers C.P."/>
            <person name="Dinh H."/>
            <person name="Doddapaneni H."/>
            <person name="Dugan S."/>
            <person name="Gowin J."/>
            <person name="Greiner C."/>
            <person name="Han Y."/>
            <person name="Hu H."/>
            <person name="Hughes D.S.T."/>
            <person name="Huylmans A.-K."/>
            <person name="Kemena C."/>
            <person name="Kremer L.P.M."/>
            <person name="Lee S.L."/>
            <person name="Lopez-Ezquerra A."/>
            <person name="Mallet L."/>
            <person name="Monroy-Kuhn J.M."/>
            <person name="Moser A."/>
            <person name="Murali S.C."/>
            <person name="Muzny D.M."/>
            <person name="Otani S."/>
            <person name="Piulachs M.-D."/>
            <person name="Poelchau M."/>
            <person name="Qu J."/>
            <person name="Schaub F."/>
            <person name="Wada-Katsumata A."/>
            <person name="Worley K.C."/>
            <person name="Xie Q."/>
            <person name="Ylla G."/>
            <person name="Poulsen M."/>
            <person name="Gibbs R.A."/>
            <person name="Schal C."/>
            <person name="Richards S."/>
            <person name="Belles X."/>
            <person name="Korb J."/>
            <person name="Bornberg-Bauer E."/>
        </authorList>
    </citation>
    <scope>NUCLEOTIDE SEQUENCE [LARGE SCALE GENOMIC DNA]</scope>
    <source>
        <tissue evidence="5">Whole body</tissue>
    </source>
</reference>
<comment type="caution">
    <text evidence="2">Lacks conserved residue(s) required for the propagation of feature annotation.</text>
</comment>
<dbReference type="InterPro" id="IPR036857">
    <property type="entry name" value="Thyroglobulin_1_sf"/>
</dbReference>
<feature type="domain" description="Thyroglobulin type-1" evidence="4">
    <location>
        <begin position="155"/>
        <end position="218"/>
    </location>
</feature>
<feature type="disulfide bond" evidence="2">
    <location>
        <begin position="158"/>
        <end position="177"/>
    </location>
</feature>
<feature type="domain" description="Thyroglobulin type-1" evidence="4">
    <location>
        <begin position="94"/>
        <end position="154"/>
    </location>
</feature>
<feature type="chain" id="PRO_5014559404" description="Thyroglobulin type-1 domain-containing protein" evidence="3">
    <location>
        <begin position="18"/>
        <end position="357"/>
    </location>
</feature>
<dbReference type="Proteomes" id="UP000235965">
    <property type="component" value="Unassembled WGS sequence"/>
</dbReference>
<dbReference type="EMBL" id="NEVH01011914">
    <property type="protein sequence ID" value="PNF31134.1"/>
    <property type="molecule type" value="Genomic_DNA"/>
</dbReference>
<dbReference type="OrthoDB" id="6409105at2759"/>
<comment type="caution">
    <text evidence="5">The sequence shown here is derived from an EMBL/GenBank/DDBJ whole genome shotgun (WGS) entry which is preliminary data.</text>
</comment>
<evidence type="ECO:0000256" key="3">
    <source>
        <dbReference type="SAM" id="SignalP"/>
    </source>
</evidence>
<evidence type="ECO:0000313" key="6">
    <source>
        <dbReference type="Proteomes" id="UP000235965"/>
    </source>
</evidence>
<dbReference type="AlphaFoldDB" id="A0A2J7QRD9"/>
<protein>
    <recommendedName>
        <fullName evidence="4">Thyroglobulin type-1 domain-containing protein</fullName>
    </recommendedName>
</protein>
<organism evidence="5 6">
    <name type="scientific">Cryptotermes secundus</name>
    <dbReference type="NCBI Taxonomy" id="105785"/>
    <lineage>
        <taxon>Eukaryota</taxon>
        <taxon>Metazoa</taxon>
        <taxon>Ecdysozoa</taxon>
        <taxon>Arthropoda</taxon>
        <taxon>Hexapoda</taxon>
        <taxon>Insecta</taxon>
        <taxon>Pterygota</taxon>
        <taxon>Neoptera</taxon>
        <taxon>Polyneoptera</taxon>
        <taxon>Dictyoptera</taxon>
        <taxon>Blattodea</taxon>
        <taxon>Blattoidea</taxon>
        <taxon>Termitoidae</taxon>
        <taxon>Kalotermitidae</taxon>
        <taxon>Cryptotermitinae</taxon>
        <taxon>Cryptotermes</taxon>
    </lineage>
</organism>
<dbReference type="Pfam" id="PF00086">
    <property type="entry name" value="Thyroglobulin_1"/>
    <property type="match status" value="2"/>
</dbReference>
<dbReference type="EMBL" id="NEVH01011914">
    <property type="protein sequence ID" value="PNF31135.1"/>
    <property type="molecule type" value="Genomic_DNA"/>
</dbReference>
<dbReference type="SMART" id="SM00211">
    <property type="entry name" value="TY"/>
    <property type="match status" value="2"/>
</dbReference>
<keyword evidence="1 2" id="KW-1015">Disulfide bond</keyword>
<dbReference type="InterPro" id="IPR000716">
    <property type="entry name" value="Thyroglobulin_1"/>
</dbReference>
<dbReference type="InParanoid" id="A0A2J7QRD9"/>
<dbReference type="SUPFAM" id="SSF57610">
    <property type="entry name" value="Thyroglobulin type-1 domain"/>
    <property type="match status" value="2"/>
</dbReference>
<dbReference type="EMBL" id="NEVH01011914">
    <property type="protein sequence ID" value="PNF31132.1"/>
    <property type="molecule type" value="Genomic_DNA"/>
</dbReference>
<name>A0A2J7QRD9_9NEOP</name>
<keyword evidence="6" id="KW-1185">Reference proteome</keyword>
<evidence type="ECO:0000256" key="1">
    <source>
        <dbReference type="ARBA" id="ARBA00023157"/>
    </source>
</evidence>
<dbReference type="Gene3D" id="4.10.800.10">
    <property type="entry name" value="Thyroglobulin type-1"/>
    <property type="match status" value="2"/>
</dbReference>
<feature type="signal peptide" evidence="3">
    <location>
        <begin position="1"/>
        <end position="17"/>
    </location>
</feature>
<keyword evidence="3" id="KW-0732">Signal</keyword>
<evidence type="ECO:0000259" key="4">
    <source>
        <dbReference type="PROSITE" id="PS51162"/>
    </source>
</evidence>
<proteinExistence type="predicted"/>
<evidence type="ECO:0000256" key="2">
    <source>
        <dbReference type="PROSITE-ProRule" id="PRU00500"/>
    </source>
</evidence>
<accession>A0A2J7QRD9</accession>
<dbReference type="PROSITE" id="PS51162">
    <property type="entry name" value="THYROGLOBULIN_1_2"/>
    <property type="match status" value="2"/>
</dbReference>
<gene>
    <name evidence="5" type="ORF">B7P43_G15527</name>
</gene>